<comment type="subcellular location">
    <subcellularLocation>
        <location evidence="1 10">Cell membrane</location>
        <topology evidence="1 10">Multi-pass membrane protein</topology>
    </subcellularLocation>
</comment>
<dbReference type="RefSeq" id="WP_003927299.1">
    <property type="nucleotide sequence ID" value="NZ_BCTB01000044.1"/>
</dbReference>
<evidence type="ECO:0000313" key="12">
    <source>
        <dbReference type="Proteomes" id="UP000069654"/>
    </source>
</evidence>
<dbReference type="GO" id="GO:0062054">
    <property type="term" value="F:fluoride channel activity"/>
    <property type="evidence" value="ECO:0007669"/>
    <property type="project" value="UniProtKB-UniRule"/>
</dbReference>
<evidence type="ECO:0000256" key="6">
    <source>
        <dbReference type="ARBA" id="ARBA00023303"/>
    </source>
</evidence>
<evidence type="ECO:0000256" key="9">
    <source>
        <dbReference type="ARBA" id="ARBA00049940"/>
    </source>
</evidence>
<keyword evidence="6 10" id="KW-0407">Ion channel</keyword>
<keyword evidence="10" id="KW-0406">Ion transport</keyword>
<dbReference type="GO" id="GO:0140114">
    <property type="term" value="P:cellular detoxification of fluoride"/>
    <property type="evidence" value="ECO:0007669"/>
    <property type="project" value="UniProtKB-UniRule"/>
</dbReference>
<dbReference type="GO" id="GO:0005886">
    <property type="term" value="C:plasma membrane"/>
    <property type="evidence" value="ECO:0007669"/>
    <property type="project" value="UniProtKB-SubCell"/>
</dbReference>
<evidence type="ECO:0000256" key="2">
    <source>
        <dbReference type="ARBA" id="ARBA00022475"/>
    </source>
</evidence>
<name>A0A100XH14_MYCTH</name>
<dbReference type="AlphaFoldDB" id="A0A100XH14"/>
<dbReference type="NCBIfam" id="NF010812">
    <property type="entry name" value="PRK14216.1"/>
    <property type="match status" value="1"/>
</dbReference>
<proteinExistence type="inferred from homology"/>
<evidence type="ECO:0000256" key="10">
    <source>
        <dbReference type="HAMAP-Rule" id="MF_00454"/>
    </source>
</evidence>
<dbReference type="GO" id="GO:0046872">
    <property type="term" value="F:metal ion binding"/>
    <property type="evidence" value="ECO:0007669"/>
    <property type="project" value="UniProtKB-KW"/>
</dbReference>
<comment type="activity regulation">
    <text evidence="10">Na(+) is not transported, but it plays an essential structural role and its presence is essential for fluoride channel function.</text>
</comment>
<feature type="transmembrane region" description="Helical" evidence="10">
    <location>
        <begin position="71"/>
        <end position="91"/>
    </location>
</feature>
<reference evidence="12" key="2">
    <citation type="submission" date="2016-02" db="EMBL/GenBank/DDBJ databases">
        <title>Draft genome sequence of five rapidly growing Mycobacterium species.</title>
        <authorList>
            <person name="Katahira K."/>
            <person name="Gotou Y."/>
            <person name="Iida K."/>
            <person name="Ogura Y."/>
            <person name="Hayashi T."/>
        </authorList>
    </citation>
    <scope>NUCLEOTIDE SEQUENCE [LARGE SCALE GENOMIC DNA]</scope>
    <source>
        <strain evidence="12">JCM6362</strain>
    </source>
</reference>
<dbReference type="EMBL" id="BCTB01000044">
    <property type="protein sequence ID" value="GAT16394.1"/>
    <property type="molecule type" value="Genomic_DNA"/>
</dbReference>
<keyword evidence="5 10" id="KW-0472">Membrane</keyword>
<evidence type="ECO:0000256" key="5">
    <source>
        <dbReference type="ARBA" id="ARBA00023136"/>
    </source>
</evidence>
<organism evidence="11 12">
    <name type="scientific">Mycolicibacterium thermoresistibile</name>
    <name type="common">Mycobacterium thermoresistibile</name>
    <dbReference type="NCBI Taxonomy" id="1797"/>
    <lineage>
        <taxon>Bacteria</taxon>
        <taxon>Bacillati</taxon>
        <taxon>Actinomycetota</taxon>
        <taxon>Actinomycetes</taxon>
        <taxon>Mycobacteriales</taxon>
        <taxon>Mycobacteriaceae</taxon>
        <taxon>Mycolicibacterium</taxon>
    </lineage>
</organism>
<feature type="binding site" evidence="10">
    <location>
        <position position="82"/>
    </location>
    <ligand>
        <name>Na(+)</name>
        <dbReference type="ChEBI" id="CHEBI:29101"/>
        <note>structural</note>
    </ligand>
</feature>
<keyword evidence="3 10" id="KW-0812">Transmembrane</keyword>
<dbReference type="OMA" id="FPWATFW"/>
<dbReference type="PANTHER" id="PTHR28259:SF1">
    <property type="entry name" value="FLUORIDE EXPORT PROTEIN 1-RELATED"/>
    <property type="match status" value="1"/>
</dbReference>
<keyword evidence="10" id="KW-0813">Transport</keyword>
<evidence type="ECO:0000256" key="4">
    <source>
        <dbReference type="ARBA" id="ARBA00022989"/>
    </source>
</evidence>
<keyword evidence="2 10" id="KW-1003">Cell membrane</keyword>
<dbReference type="HAMAP" id="MF_00454">
    <property type="entry name" value="FluC"/>
    <property type="match status" value="1"/>
</dbReference>
<keyword evidence="10" id="KW-0479">Metal-binding</keyword>
<accession>A0A100XH14</accession>
<dbReference type="Proteomes" id="UP000069654">
    <property type="component" value="Unassembled WGS sequence"/>
</dbReference>
<gene>
    <name evidence="10" type="primary">fluC</name>
    <name evidence="10" type="synonym">crcB</name>
    <name evidence="11" type="ORF">RMCT_3363</name>
</gene>
<evidence type="ECO:0000256" key="8">
    <source>
        <dbReference type="ARBA" id="ARBA00035585"/>
    </source>
</evidence>
<comment type="function">
    <text evidence="9 10">Fluoride-specific ion channel. Important for reducing fluoride concentration in the cell, thus reducing its toxicity.</text>
</comment>
<dbReference type="InterPro" id="IPR003691">
    <property type="entry name" value="FluC"/>
</dbReference>
<evidence type="ECO:0000313" key="11">
    <source>
        <dbReference type="EMBL" id="GAT16394.1"/>
    </source>
</evidence>
<keyword evidence="10" id="KW-0915">Sodium</keyword>
<feature type="transmembrane region" description="Helical" evidence="10">
    <location>
        <begin position="37"/>
        <end position="59"/>
    </location>
</feature>
<protein>
    <recommendedName>
        <fullName evidence="10">Fluoride-specific ion channel FluC</fullName>
    </recommendedName>
</protein>
<evidence type="ECO:0000256" key="3">
    <source>
        <dbReference type="ARBA" id="ARBA00022692"/>
    </source>
</evidence>
<dbReference type="PANTHER" id="PTHR28259">
    <property type="entry name" value="FLUORIDE EXPORT PROTEIN 1-RELATED"/>
    <property type="match status" value="1"/>
</dbReference>
<keyword evidence="4 10" id="KW-1133">Transmembrane helix</keyword>
<evidence type="ECO:0000256" key="7">
    <source>
        <dbReference type="ARBA" id="ARBA00035120"/>
    </source>
</evidence>
<sequence>MAVTDARVLAAVFVGGAAGTVARVLLAESAPAHGSGWPWATFVANVLGAAVLGFVAARFPPARPGSRYRRALLGTGLCGGLTTFSTVQVEVLAMVDAGRLGLAAGYVGAGVAAGVTAVCAGRALGRRVRRR</sequence>
<feature type="transmembrane region" description="Helical" evidence="10">
    <location>
        <begin position="103"/>
        <end position="125"/>
    </location>
</feature>
<comment type="similarity">
    <text evidence="7 10">Belongs to the fluoride channel Fluc/FEX (TC 1.A.43) family.</text>
</comment>
<evidence type="ECO:0000256" key="1">
    <source>
        <dbReference type="ARBA" id="ARBA00004651"/>
    </source>
</evidence>
<reference evidence="11 12" key="1">
    <citation type="journal article" date="2016" name="Genome Announc.">
        <title>Draft Genome Sequences of Five Rapidly Growing Mycobacterium Species, M. thermoresistibile, M. fortuitum subsp. acetamidolyticum, M. canariasense, M. brisbanense, and M. novocastrense.</title>
        <authorList>
            <person name="Katahira K."/>
            <person name="Ogura Y."/>
            <person name="Gotoh Y."/>
            <person name="Hayashi T."/>
        </authorList>
    </citation>
    <scope>NUCLEOTIDE SEQUENCE [LARGE SCALE GENOMIC DNA]</scope>
    <source>
        <strain evidence="11 12">JCM6362</strain>
    </source>
</reference>
<dbReference type="STRING" id="1797.RMCT_3363"/>
<feature type="binding site" evidence="10">
    <location>
        <position position="79"/>
    </location>
    <ligand>
        <name>Na(+)</name>
        <dbReference type="ChEBI" id="CHEBI:29101"/>
        <note>structural</note>
    </ligand>
</feature>
<comment type="caution">
    <text evidence="11">The sequence shown here is derived from an EMBL/GenBank/DDBJ whole genome shotgun (WGS) entry which is preliminary data.</text>
</comment>
<comment type="catalytic activity">
    <reaction evidence="8">
        <text>fluoride(in) = fluoride(out)</text>
        <dbReference type="Rhea" id="RHEA:76159"/>
        <dbReference type="ChEBI" id="CHEBI:17051"/>
    </reaction>
    <physiologicalReaction direction="left-to-right" evidence="8">
        <dbReference type="Rhea" id="RHEA:76160"/>
    </physiologicalReaction>
</comment>
<dbReference type="Pfam" id="PF02537">
    <property type="entry name" value="CRCB"/>
    <property type="match status" value="1"/>
</dbReference>